<name>A0A9P6L0A0_9MICR</name>
<dbReference type="Proteomes" id="UP000740883">
    <property type="component" value="Unassembled WGS sequence"/>
</dbReference>
<organism evidence="1 2">
    <name type="scientific">Nosema granulosis</name>
    <dbReference type="NCBI Taxonomy" id="83296"/>
    <lineage>
        <taxon>Eukaryota</taxon>
        <taxon>Fungi</taxon>
        <taxon>Fungi incertae sedis</taxon>
        <taxon>Microsporidia</taxon>
        <taxon>Nosematidae</taxon>
        <taxon>Nosema</taxon>
    </lineage>
</organism>
<dbReference type="OrthoDB" id="10507112at2759"/>
<dbReference type="AlphaFoldDB" id="A0A9P6L0A0"/>
<reference evidence="1 2" key="1">
    <citation type="journal article" date="2020" name="Genome Biol. Evol.">
        <title>Comparative genomics of strictly vertically transmitted, feminizing microsporidia endosymbionts of amphipod crustaceans.</title>
        <authorList>
            <person name="Cormier A."/>
            <person name="Chebbi M.A."/>
            <person name="Giraud I."/>
            <person name="Wattier R."/>
            <person name="Teixeira M."/>
            <person name="Gilbert C."/>
            <person name="Rigaud T."/>
            <person name="Cordaux R."/>
        </authorList>
    </citation>
    <scope>NUCLEOTIDE SEQUENCE [LARGE SCALE GENOMIC DNA]</scope>
    <source>
        <strain evidence="1 2">Ou3-Ou53</strain>
    </source>
</reference>
<evidence type="ECO:0000313" key="1">
    <source>
        <dbReference type="EMBL" id="KAF9764887.1"/>
    </source>
</evidence>
<sequence>MKISLKSENVYQGGIYIGRFSIDTKSALSYDYITCKVKGTIFTPGLKITVLESVYKILEFKDNEAILKFTIPKESPPSLVDEKHKICYEISLFVYSGLEKIQLRFPFDVGSSYIFDRNILYKIIIADDMLRTNDLYSTPFQTVIDKMRKFDTGIVDKNTSLVEIAKEKAKKINKADILQNIIKTEKNGDIWFYCDDSTIPIENQKHTIDVNCENKVFATLKYCKYIKEKGFIEATFYSDVKEIKIELVKKINEELDKTTELFIGGLKGCFFRVCEFDIPEDVSFTFKSNYFEINFFLIIHIDELSFKLPVILLNRNSNIKTLSYS</sequence>
<comment type="caution">
    <text evidence="1">The sequence shown here is derived from an EMBL/GenBank/DDBJ whole genome shotgun (WGS) entry which is preliminary data.</text>
</comment>
<evidence type="ECO:0000313" key="2">
    <source>
        <dbReference type="Proteomes" id="UP000740883"/>
    </source>
</evidence>
<gene>
    <name evidence="1" type="ORF">NGRA_0179</name>
</gene>
<keyword evidence="2" id="KW-1185">Reference proteome</keyword>
<proteinExistence type="predicted"/>
<accession>A0A9P6L0A0</accession>
<protein>
    <submittedName>
        <fullName evidence="1">Uncharacterized protein</fullName>
    </submittedName>
</protein>
<dbReference type="EMBL" id="SBJO01000006">
    <property type="protein sequence ID" value="KAF9764887.1"/>
    <property type="molecule type" value="Genomic_DNA"/>
</dbReference>